<evidence type="ECO:0000256" key="7">
    <source>
        <dbReference type="ARBA" id="ARBA00023022"/>
    </source>
</evidence>
<evidence type="ECO:0000313" key="12">
    <source>
        <dbReference type="Proteomes" id="UP000694398"/>
    </source>
</evidence>
<keyword evidence="4" id="KW-0929">Antimicrobial</keyword>
<dbReference type="GO" id="GO:0019731">
    <property type="term" value="P:antibacterial humoral response"/>
    <property type="evidence" value="ECO:0007669"/>
    <property type="project" value="TreeGrafter"/>
</dbReference>
<dbReference type="InterPro" id="IPR006080">
    <property type="entry name" value="Beta/alpha-defensin_C"/>
</dbReference>
<keyword evidence="8" id="KW-1015">Disulfide bond</keyword>
<evidence type="ECO:0000256" key="2">
    <source>
        <dbReference type="ARBA" id="ARBA00006519"/>
    </source>
</evidence>
<dbReference type="GeneTree" id="ENSGT00940000153268"/>
<keyword evidence="5 9" id="KW-0732">Signal</keyword>
<dbReference type="GO" id="GO:0050829">
    <property type="term" value="P:defense response to Gram-negative bacterium"/>
    <property type="evidence" value="ECO:0007669"/>
    <property type="project" value="TreeGrafter"/>
</dbReference>
<evidence type="ECO:0000313" key="11">
    <source>
        <dbReference type="Ensembl" id="ENSCLAP00000020927.1"/>
    </source>
</evidence>
<dbReference type="PANTHER" id="PTHR11876">
    <property type="entry name" value="ALPHA-DEFENSIN 1"/>
    <property type="match status" value="1"/>
</dbReference>
<feature type="chain" id="PRO_5044679486" description="Mammalian defensins domain-containing protein" evidence="9">
    <location>
        <begin position="20"/>
        <end position="101"/>
    </location>
</feature>
<dbReference type="GO" id="GO:0031012">
    <property type="term" value="C:extracellular matrix"/>
    <property type="evidence" value="ECO:0007669"/>
    <property type="project" value="TreeGrafter"/>
</dbReference>
<dbReference type="GO" id="GO:0002227">
    <property type="term" value="P:innate immune response in mucosa"/>
    <property type="evidence" value="ECO:0007669"/>
    <property type="project" value="TreeGrafter"/>
</dbReference>
<evidence type="ECO:0000256" key="4">
    <source>
        <dbReference type="ARBA" id="ARBA00022529"/>
    </source>
</evidence>
<dbReference type="GO" id="GO:0051673">
    <property type="term" value="P:disruption of plasma membrane integrity in another organism"/>
    <property type="evidence" value="ECO:0007669"/>
    <property type="project" value="TreeGrafter"/>
</dbReference>
<proteinExistence type="inferred from homology"/>
<evidence type="ECO:0000256" key="5">
    <source>
        <dbReference type="ARBA" id="ARBA00022729"/>
    </source>
</evidence>
<sequence>MRTLALLSASLLLALLARAEPLPGRADQADLEISQEEEDQVAVISFPGEESTALQGAGARSSQVCYCRLSPCHAGEQTLGICTYQNRFYLFCCSESSKIKK</sequence>
<evidence type="ECO:0000259" key="10">
    <source>
        <dbReference type="PROSITE" id="PS00269"/>
    </source>
</evidence>
<dbReference type="GO" id="GO:0050830">
    <property type="term" value="P:defense response to Gram-positive bacterium"/>
    <property type="evidence" value="ECO:0007669"/>
    <property type="project" value="TreeGrafter"/>
</dbReference>
<comment type="subcellular location">
    <subcellularLocation>
        <location evidence="1">Secreted</location>
    </subcellularLocation>
</comment>
<feature type="signal peptide" evidence="9">
    <location>
        <begin position="1"/>
        <end position="19"/>
    </location>
</feature>
<dbReference type="InterPro" id="IPR006081">
    <property type="entry name" value="Alpha-defensin_C"/>
</dbReference>
<keyword evidence="7" id="KW-0044">Antibiotic</keyword>
<dbReference type="InterPro" id="IPR002366">
    <property type="entry name" value="Alpha-defensin_N"/>
</dbReference>
<dbReference type="GO" id="GO:0071222">
    <property type="term" value="P:cellular response to lipopolysaccharide"/>
    <property type="evidence" value="ECO:0007669"/>
    <property type="project" value="TreeGrafter"/>
</dbReference>
<protein>
    <recommendedName>
        <fullName evidence="10">Mammalian defensins domain-containing protein</fullName>
    </recommendedName>
</protein>
<dbReference type="Ensembl" id="ENSCLAT00000021128.1">
    <property type="protein sequence ID" value="ENSCLAP00000020927.1"/>
    <property type="gene ID" value="ENSCLAG00000014338.1"/>
</dbReference>
<dbReference type="InterPro" id="IPR016327">
    <property type="entry name" value="Alpha-defensin"/>
</dbReference>
<evidence type="ECO:0000256" key="3">
    <source>
        <dbReference type="ARBA" id="ARBA00022525"/>
    </source>
</evidence>
<dbReference type="AlphaFoldDB" id="A0A8C2W1T3"/>
<keyword evidence="3" id="KW-0964">Secreted</keyword>
<dbReference type="SUPFAM" id="SSF57392">
    <property type="entry name" value="Defensin-like"/>
    <property type="match status" value="1"/>
</dbReference>
<dbReference type="PIRSF" id="PIRSF001875">
    <property type="entry name" value="Alpha-defensin"/>
    <property type="match status" value="1"/>
</dbReference>
<dbReference type="Pfam" id="PF00879">
    <property type="entry name" value="Defensin_propep"/>
    <property type="match status" value="1"/>
</dbReference>
<evidence type="ECO:0000256" key="6">
    <source>
        <dbReference type="ARBA" id="ARBA00022940"/>
    </source>
</evidence>
<dbReference type="Pfam" id="PF00323">
    <property type="entry name" value="Defensin_1"/>
    <property type="match status" value="1"/>
</dbReference>
<organism evidence="11 12">
    <name type="scientific">Chinchilla lanigera</name>
    <name type="common">Long-tailed chinchilla</name>
    <name type="synonym">Chinchilla villidera</name>
    <dbReference type="NCBI Taxonomy" id="34839"/>
    <lineage>
        <taxon>Eukaryota</taxon>
        <taxon>Metazoa</taxon>
        <taxon>Chordata</taxon>
        <taxon>Craniata</taxon>
        <taxon>Vertebrata</taxon>
        <taxon>Euteleostomi</taxon>
        <taxon>Mammalia</taxon>
        <taxon>Eutheria</taxon>
        <taxon>Euarchontoglires</taxon>
        <taxon>Glires</taxon>
        <taxon>Rodentia</taxon>
        <taxon>Hystricomorpha</taxon>
        <taxon>Chinchillidae</taxon>
        <taxon>Chinchilla</taxon>
    </lineage>
</organism>
<comment type="similarity">
    <text evidence="2">Belongs to the alpha-defensin family.</text>
</comment>
<dbReference type="Proteomes" id="UP000694398">
    <property type="component" value="Unassembled WGS sequence"/>
</dbReference>
<feature type="domain" description="Mammalian defensins" evidence="10">
    <location>
        <begin position="65"/>
        <end position="93"/>
    </location>
</feature>
<dbReference type="SMART" id="SM00048">
    <property type="entry name" value="DEFSN"/>
    <property type="match status" value="1"/>
</dbReference>
<dbReference type="GO" id="GO:0061844">
    <property type="term" value="P:antimicrobial humoral immune response mediated by antimicrobial peptide"/>
    <property type="evidence" value="ECO:0007669"/>
    <property type="project" value="TreeGrafter"/>
</dbReference>
<evidence type="ECO:0000256" key="8">
    <source>
        <dbReference type="ARBA" id="ARBA00023157"/>
    </source>
</evidence>
<keyword evidence="12" id="KW-1185">Reference proteome</keyword>
<evidence type="ECO:0000256" key="1">
    <source>
        <dbReference type="ARBA" id="ARBA00004613"/>
    </source>
</evidence>
<keyword evidence="6" id="KW-0211">Defensin</keyword>
<name>A0A8C2W1T3_CHILA</name>
<dbReference type="OMA" id="LRKNMAC"/>
<accession>A0A8C2W1T3</accession>
<evidence type="ECO:0000256" key="9">
    <source>
        <dbReference type="SAM" id="SignalP"/>
    </source>
</evidence>
<dbReference type="PROSITE" id="PS00269">
    <property type="entry name" value="DEFENSIN"/>
    <property type="match status" value="1"/>
</dbReference>
<dbReference type="SMART" id="SM01418">
    <property type="entry name" value="Defensin_propep"/>
    <property type="match status" value="1"/>
</dbReference>
<dbReference type="GO" id="GO:0005615">
    <property type="term" value="C:extracellular space"/>
    <property type="evidence" value="ECO:0007669"/>
    <property type="project" value="InterPro"/>
</dbReference>
<reference evidence="11" key="1">
    <citation type="submission" date="2025-05" db="UniProtKB">
        <authorList>
            <consortium name="Ensembl"/>
        </authorList>
    </citation>
    <scope>IDENTIFICATION</scope>
</reference>
<dbReference type="Ensembl" id="ENSCLAT00000021127.1">
    <property type="protein sequence ID" value="ENSCLAP00000020926.1"/>
    <property type="gene ID" value="ENSCLAG00000014338.1"/>
</dbReference>
<dbReference type="PANTHER" id="PTHR11876:SF28">
    <property type="entry name" value="ALPHA-DEFENSIN 1"/>
    <property type="match status" value="1"/>
</dbReference>